<reference evidence="2" key="1">
    <citation type="submission" date="2021-02" db="EMBL/GenBank/DDBJ databases">
        <authorList>
            <person name="Nowell W R."/>
        </authorList>
    </citation>
    <scope>NUCLEOTIDE SEQUENCE</scope>
</reference>
<sequence length="64" mass="7320">KRNQSKTNRWFQIYGALPIPMDVFAHVKRTFSAVIFAIYADELLRIAKELVSGDDTPSDQGFFV</sequence>
<dbReference type="Proteomes" id="UP000681720">
    <property type="component" value="Unassembled WGS sequence"/>
</dbReference>
<protein>
    <submittedName>
        <fullName evidence="2">Uncharacterized protein</fullName>
    </submittedName>
</protein>
<evidence type="ECO:0000313" key="1">
    <source>
        <dbReference type="EMBL" id="CAF4570957.1"/>
    </source>
</evidence>
<dbReference type="EMBL" id="CAJOBH010143148">
    <property type="protein sequence ID" value="CAF4814690.1"/>
    <property type="molecule type" value="Genomic_DNA"/>
</dbReference>
<dbReference type="Proteomes" id="UP000681967">
    <property type="component" value="Unassembled WGS sequence"/>
</dbReference>
<name>A0A8S3BCU9_9BILA</name>
<evidence type="ECO:0000313" key="3">
    <source>
        <dbReference type="Proteomes" id="UP000681967"/>
    </source>
</evidence>
<dbReference type="AlphaFoldDB" id="A0A8S3BCU9"/>
<comment type="caution">
    <text evidence="2">The sequence shown here is derived from an EMBL/GenBank/DDBJ whole genome shotgun (WGS) entry which is preliminary data.</text>
</comment>
<accession>A0A8S3BCU9</accession>
<proteinExistence type="predicted"/>
<organism evidence="2 3">
    <name type="scientific">Rotaria magnacalcarata</name>
    <dbReference type="NCBI Taxonomy" id="392030"/>
    <lineage>
        <taxon>Eukaryota</taxon>
        <taxon>Metazoa</taxon>
        <taxon>Spiralia</taxon>
        <taxon>Gnathifera</taxon>
        <taxon>Rotifera</taxon>
        <taxon>Eurotatoria</taxon>
        <taxon>Bdelloidea</taxon>
        <taxon>Philodinida</taxon>
        <taxon>Philodinidae</taxon>
        <taxon>Rotaria</taxon>
    </lineage>
</organism>
<gene>
    <name evidence="2" type="ORF">BYL167_LOCUS48718</name>
    <name evidence="1" type="ORF">GIL414_LOCUS37664</name>
</gene>
<feature type="non-terminal residue" evidence="2">
    <location>
        <position position="1"/>
    </location>
</feature>
<dbReference type="EMBL" id="CAJOBJ010097379">
    <property type="protein sequence ID" value="CAF4570957.1"/>
    <property type="molecule type" value="Genomic_DNA"/>
</dbReference>
<evidence type="ECO:0000313" key="2">
    <source>
        <dbReference type="EMBL" id="CAF4814690.1"/>
    </source>
</evidence>